<feature type="compositionally biased region" description="Low complexity" evidence="2">
    <location>
        <begin position="1528"/>
        <end position="1540"/>
    </location>
</feature>
<feature type="compositionally biased region" description="Acidic residues" evidence="2">
    <location>
        <begin position="1623"/>
        <end position="1638"/>
    </location>
</feature>
<proteinExistence type="predicted"/>
<feature type="compositionally biased region" description="Acidic residues" evidence="2">
    <location>
        <begin position="1332"/>
        <end position="1399"/>
    </location>
</feature>
<keyword evidence="3" id="KW-1185">Reference proteome</keyword>
<feature type="region of interest" description="Disordered" evidence="2">
    <location>
        <begin position="1307"/>
        <end position="1710"/>
    </location>
</feature>
<dbReference type="PANTHER" id="PTHR18898:SF2">
    <property type="entry name" value="NUCLEOPROTEIN TPR"/>
    <property type="match status" value="1"/>
</dbReference>
<feature type="coiled-coil region" evidence="1">
    <location>
        <begin position="495"/>
        <end position="896"/>
    </location>
</feature>
<protein>
    <submittedName>
        <fullName evidence="4">Nucleoprotein TPR</fullName>
    </submittedName>
</protein>
<dbReference type="GO" id="GO:0017056">
    <property type="term" value="F:structural constituent of nuclear pore"/>
    <property type="evidence" value="ECO:0007669"/>
    <property type="project" value="TreeGrafter"/>
</dbReference>
<dbReference type="GO" id="GO:1901673">
    <property type="term" value="P:regulation of mitotic spindle assembly"/>
    <property type="evidence" value="ECO:0007669"/>
    <property type="project" value="TreeGrafter"/>
</dbReference>
<feature type="compositionally biased region" description="Polar residues" evidence="2">
    <location>
        <begin position="1209"/>
        <end position="1228"/>
    </location>
</feature>
<feature type="compositionally biased region" description="Low complexity" evidence="2">
    <location>
        <begin position="1169"/>
        <end position="1179"/>
    </location>
</feature>
<feature type="region of interest" description="Disordered" evidence="2">
    <location>
        <begin position="1108"/>
        <end position="1128"/>
    </location>
</feature>
<sequence>MIQNRLEHSDSEKLKQLDDQLTIARSENENLRKFVSEISEQHRIISLDLKMTSSKVTTERDQALASKKCAEDRLSWKENELAQLQAKYDELIRQINAPDALADTTVEGYKKDAQQLRNKNNYLENQLKDFTAKLEACEKKLAIRESELENFSKVSGNLESSLVEQSAVTCEKKLAIRESELENFSKVSGNLESSLVEQSASSAAERRSLQSMLEVANQQLNASTATVAQLRGEIFKLEQRVSEESMNTATVAQLRGEIFKLEQRVSEESMKCEQLKISAQKEVSEVEKRLTSAEALRTNAEARISELNEQIAQLTTQNKMLEEEQSKLKQNISKLQDEAMVAQNRLSIAENARAQTEMQLEEARKASAAEIAVLRVEKRKLEEEMNETRELNKQQMQKIGMLNDQLMKLSERVAFLERANDPELGTSGGAPPRSASALYDLSERVAFLERANDPELGTSGGAPPRSASALYDVIKYLQLEHEKEAERTMNAELHWKRLQAQQAAVEERSAKLEEEVSKLRSNAEESVRIIAEKSEMVSRLTLLQGVQKENDELKSQIGKQSAANDQLTKMVNGLKLRLAALEAEKVAETSKLQNAMTDLQNARKEMESWKGRHAQAMSALGKCGPERVLNLTSEVENLKRKLQAMTSERDNAKQEVAKLVESADASTSSGQTIESLKNQLQGMTKQRNDMHGKFEQARALARQYRMKSQNLEKEQAELKEQLAAKQAAVAATAADESSKEEVNKLTQQLQAAQNELDQYKQKLSATRTGWPVEQQATSTAAQNKATALIQTQMKQIEALSQQNKALTKQLEEVSNRFKESQAKLTEMEAKIEKLQSESDSKEELHFRLNSITSMANKREAELAKLREEVDAKKVELEESEQKVRTLETELKQLRDQLCEQGKTQEESKERPSAAAAALEPTSAGVARSVSSSTTPVAIGTLPASEMSGSTTIINLPGTSPAIGAIATTGILSTGAASAPTGPAAVAQFSFSAPSRSASSISASPITSPFIAAAKTEITSGKGGASVSTTSEQLTTTSSTKKKVVGTIGSAPGTDAIIQPLAASSSAKAGFGASGGFQFGLSSSFKTTFGGTATAAAGLAAANQSNAVSQSSAPPSISTSAGVVQQHKPAQQNELAVEVAVISGSGDGTNVISSSGVAHSSGNPPIPPTSSVSLGSIASSAKKRPFTPSDQSSSMETGSEIQDPIKRQRASPTEQVSTSGRFVQSSSDTVLAHEKLASVDDDEAEQEQQESVETTTNPEDEGVGEDFLAEDADTAEHVASEDIWDVVMETTTNPEDEGVGEDFLAEDADTAEHVASETGEVMEDGGAEQHGDGEEEEELQEDMEGEAGDEEVLIDEEQGDDLDETLGEGDEEEYEDEMEEEEDEYDEGEDDFDEEDEEEISESRQHFVGRVHARNIAVPPMRSVAQRRNVEEEDDEDIILIEDDDEEGEGDRAVDYSHSPADQSMDEADEGVGRVPRVDEDADTSLDEPNRAERENDDRGGRRVQSHDLGEVRDANDHLELQQATGSRLESNSSQKQLSKQLESHADGGDVRVAGTNSEAVFLPAGEMELSQSLDTAPPAAEAGDDFSVNIESDSRGASSTVTPLPAADLGRERADAEGLMRGEEEEGGGGNEVAEEEQAEKRAPQTDDEGATEPSTSEVLPHRRIRIRYPDIDEPSSSSNDGPQGTRTQPATRGGRGARGRIGRGPYFGV</sequence>
<feature type="coiled-coil region" evidence="1">
    <location>
        <begin position="276"/>
        <end position="419"/>
    </location>
</feature>
<feature type="compositionally biased region" description="Acidic residues" evidence="2">
    <location>
        <begin position="1257"/>
        <end position="1266"/>
    </location>
</feature>
<evidence type="ECO:0000256" key="1">
    <source>
        <dbReference type="SAM" id="Coils"/>
    </source>
</evidence>
<evidence type="ECO:0000313" key="4">
    <source>
        <dbReference type="WBParaSite" id="ALUE_0001478801-mRNA-1"/>
    </source>
</evidence>
<organism evidence="3 4">
    <name type="scientific">Ascaris lumbricoides</name>
    <name type="common">Giant roundworm</name>
    <dbReference type="NCBI Taxonomy" id="6252"/>
    <lineage>
        <taxon>Eukaryota</taxon>
        <taxon>Metazoa</taxon>
        <taxon>Ecdysozoa</taxon>
        <taxon>Nematoda</taxon>
        <taxon>Chromadorea</taxon>
        <taxon>Rhabditida</taxon>
        <taxon>Spirurina</taxon>
        <taxon>Ascaridomorpha</taxon>
        <taxon>Ascaridoidea</taxon>
        <taxon>Ascarididae</taxon>
        <taxon>Ascaris</taxon>
    </lineage>
</organism>
<feature type="compositionally biased region" description="Low complexity" evidence="2">
    <location>
        <begin position="1108"/>
        <end position="1120"/>
    </location>
</feature>
<evidence type="ECO:0000256" key="2">
    <source>
        <dbReference type="SAM" id="MobiDB-lite"/>
    </source>
</evidence>
<feature type="region of interest" description="Disordered" evidence="2">
    <location>
        <begin position="1151"/>
        <end position="1266"/>
    </location>
</feature>
<feature type="compositionally biased region" description="Basic and acidic residues" evidence="2">
    <location>
        <begin position="899"/>
        <end position="911"/>
    </location>
</feature>
<feature type="coiled-coil region" evidence="1">
    <location>
        <begin position="67"/>
        <end position="147"/>
    </location>
</feature>
<name>A0A9J2PZM7_ASCLU</name>
<reference evidence="4" key="1">
    <citation type="submission" date="2023-03" db="UniProtKB">
        <authorList>
            <consortium name="WormBaseParasite"/>
        </authorList>
    </citation>
    <scope>IDENTIFICATION</scope>
</reference>
<feature type="compositionally biased region" description="Polar residues" evidence="2">
    <location>
        <begin position="1589"/>
        <end position="1602"/>
    </location>
</feature>
<feature type="compositionally biased region" description="Low complexity" evidence="2">
    <location>
        <begin position="1684"/>
        <end position="1693"/>
    </location>
</feature>
<feature type="compositionally biased region" description="Polar residues" evidence="2">
    <location>
        <begin position="1151"/>
        <end position="1162"/>
    </location>
</feature>
<dbReference type="GO" id="GO:0006406">
    <property type="term" value="P:mRNA export from nucleus"/>
    <property type="evidence" value="ECO:0007669"/>
    <property type="project" value="TreeGrafter"/>
</dbReference>
<evidence type="ECO:0000313" key="3">
    <source>
        <dbReference type="Proteomes" id="UP000036681"/>
    </source>
</evidence>
<dbReference type="Proteomes" id="UP000036681">
    <property type="component" value="Unplaced"/>
</dbReference>
<feature type="compositionally biased region" description="Basic and acidic residues" evidence="2">
    <location>
        <begin position="1609"/>
        <end position="1622"/>
    </location>
</feature>
<dbReference type="PANTHER" id="PTHR18898">
    <property type="entry name" value="NUCLEOPROTEIN TPR-RELATED"/>
    <property type="match status" value="1"/>
</dbReference>
<accession>A0A9J2PZM7</accession>
<feature type="compositionally biased region" description="Basic and acidic residues" evidence="2">
    <location>
        <begin position="1487"/>
        <end position="1519"/>
    </location>
</feature>
<feature type="region of interest" description="Disordered" evidence="2">
    <location>
        <begin position="899"/>
        <end position="933"/>
    </location>
</feature>
<feature type="compositionally biased region" description="Polar residues" evidence="2">
    <location>
        <begin position="1187"/>
        <end position="1199"/>
    </location>
</feature>
<feature type="compositionally biased region" description="Acidic residues" evidence="2">
    <location>
        <begin position="1430"/>
        <end position="1448"/>
    </location>
</feature>
<dbReference type="GO" id="GO:0005643">
    <property type="term" value="C:nuclear pore"/>
    <property type="evidence" value="ECO:0007669"/>
    <property type="project" value="TreeGrafter"/>
</dbReference>
<keyword evidence="1" id="KW-0175">Coiled coil</keyword>
<feature type="compositionally biased region" description="Acidic residues" evidence="2">
    <location>
        <begin position="1238"/>
        <end position="1249"/>
    </location>
</feature>
<dbReference type="WBParaSite" id="ALUE_0001478801-mRNA-1">
    <property type="protein sequence ID" value="ALUE_0001478801-mRNA-1"/>
    <property type="gene ID" value="ALUE_0001478801"/>
</dbReference>